<sequence>MNIGIDDELNSLLRIIIKESNDHNYWADRESCDLFQTARYCGGYDSIENAFTFSYYDIKNIEWWFQITLDEIDKILSGEIQQIKIRQPD</sequence>
<protein>
    <submittedName>
        <fullName evidence="1">Uncharacterized protein</fullName>
    </submittedName>
</protein>
<organism evidence="1 2">
    <name type="scientific">Leptospira interrogans str. UI 12621</name>
    <dbReference type="NCBI Taxonomy" id="1049937"/>
    <lineage>
        <taxon>Bacteria</taxon>
        <taxon>Pseudomonadati</taxon>
        <taxon>Spirochaetota</taxon>
        <taxon>Spirochaetia</taxon>
        <taxon>Leptospirales</taxon>
        <taxon>Leptospiraceae</taxon>
        <taxon>Leptospira</taxon>
    </lineage>
</organism>
<dbReference type="EMBL" id="AHNQ02000022">
    <property type="protein sequence ID" value="EKO25737.1"/>
    <property type="molecule type" value="Genomic_DNA"/>
</dbReference>
<dbReference type="Proteomes" id="UP000006324">
    <property type="component" value="Unassembled WGS sequence"/>
</dbReference>
<accession>A0A0F6HBR5</accession>
<reference evidence="1 2" key="1">
    <citation type="submission" date="2012-09" db="EMBL/GenBank/DDBJ databases">
        <authorList>
            <person name="Harkins D.M."/>
            <person name="Durkin A.S."/>
            <person name="Brinkac L.M."/>
            <person name="Selengut J.D."/>
            <person name="Sanka R."/>
            <person name="DePew J."/>
            <person name="Purushe J."/>
            <person name="Chanthongthip A."/>
            <person name="Lattana O."/>
            <person name="Phetsouvanh R."/>
            <person name="Newton P.N."/>
            <person name="Vinetz J.M."/>
            <person name="Sutton G.G."/>
            <person name="Nelson W.C."/>
            <person name="Fouts D.E."/>
        </authorList>
    </citation>
    <scope>NUCLEOTIDE SEQUENCE [LARGE SCALE GENOMIC DNA]</scope>
    <source>
        <strain evidence="1 2">UI 12621</strain>
    </source>
</reference>
<proteinExistence type="predicted"/>
<gene>
    <name evidence="1" type="ORF">LEP1GSC104_4575</name>
</gene>
<evidence type="ECO:0000313" key="1">
    <source>
        <dbReference type="EMBL" id="EKO25737.1"/>
    </source>
</evidence>
<dbReference type="RefSeq" id="WP_001020489.1">
    <property type="nucleotide sequence ID" value="NZ_AHNQ02000022.1"/>
</dbReference>
<dbReference type="AlphaFoldDB" id="A0A0F6HBR5"/>
<comment type="caution">
    <text evidence="1">The sequence shown here is derived from an EMBL/GenBank/DDBJ whole genome shotgun (WGS) entry which is preliminary data.</text>
</comment>
<evidence type="ECO:0000313" key="2">
    <source>
        <dbReference type="Proteomes" id="UP000006324"/>
    </source>
</evidence>
<name>A0A0F6HBR5_LEPIR</name>